<evidence type="ECO:0000256" key="1">
    <source>
        <dbReference type="SAM" id="MobiDB-lite"/>
    </source>
</evidence>
<keyword evidence="3" id="KW-1185">Reference proteome</keyword>
<dbReference type="Proteomes" id="UP000501346">
    <property type="component" value="Chromosome SeXVI"/>
</dbReference>
<proteinExistence type="predicted"/>
<feature type="compositionally biased region" description="Polar residues" evidence="1">
    <location>
        <begin position="1"/>
        <end position="13"/>
    </location>
</feature>
<sequence>MSSRFARSDVNSNHIRKRNHSPDPIGIDNYKRKRLIIDLENLSLDETGPKNARTDDSNLVHNSIAFSDAIHDKALKDIIKSSTGNNHHSGSIYDKIWERLREERLQVIKWADYKEVAYSNWWRWFHNQFAPKPTYDGEADTDVDMLVIDTDVDMDE</sequence>
<dbReference type="OrthoDB" id="4070021at2759"/>
<accession>A0A6C1EGD2</accession>
<dbReference type="AlphaFoldDB" id="A0A6C1EGD2"/>
<evidence type="ECO:0000313" key="3">
    <source>
        <dbReference type="Proteomes" id="UP000501346"/>
    </source>
</evidence>
<dbReference type="EMBL" id="CP049013">
    <property type="protein sequence ID" value="QID88362.1"/>
    <property type="molecule type" value="Genomic_DNA"/>
</dbReference>
<gene>
    <name evidence="2" type="ORF">GRS66_011073</name>
</gene>
<protein>
    <submittedName>
        <fullName evidence="2">Uncharacterized protein</fullName>
    </submittedName>
</protein>
<evidence type="ECO:0000313" key="2">
    <source>
        <dbReference type="EMBL" id="QID88362.1"/>
    </source>
</evidence>
<feature type="region of interest" description="Disordered" evidence="1">
    <location>
        <begin position="1"/>
        <end position="26"/>
    </location>
</feature>
<organism evidence="2 3">
    <name type="scientific">Saccharomyces pastorianus</name>
    <name type="common">Lager yeast</name>
    <name type="synonym">Saccharomyces cerevisiae x Saccharomyces eubayanus</name>
    <dbReference type="NCBI Taxonomy" id="27292"/>
    <lineage>
        <taxon>Eukaryota</taxon>
        <taxon>Fungi</taxon>
        <taxon>Dikarya</taxon>
        <taxon>Ascomycota</taxon>
        <taxon>Saccharomycotina</taxon>
        <taxon>Saccharomycetes</taxon>
        <taxon>Saccharomycetales</taxon>
        <taxon>Saccharomycetaceae</taxon>
        <taxon>Saccharomyces</taxon>
    </lineage>
</organism>
<reference evidence="2 3" key="1">
    <citation type="journal article" date="2019" name="BMC Genomics">
        <title>Chromosome level assembly and comparative genome analysis confirm lager-brewing yeasts originated from a single hybridization.</title>
        <authorList>
            <person name="Salazar A.N."/>
            <person name="Gorter de Vries A.R."/>
            <person name="van den Broek M."/>
            <person name="Brouwers N."/>
            <person name="de la Torre Cortes P."/>
            <person name="Kuijpers N.G.A."/>
            <person name="Daran J.G."/>
            <person name="Abeel T."/>
        </authorList>
    </citation>
    <scope>NUCLEOTIDE SEQUENCE [LARGE SCALE GENOMIC DNA]</scope>
    <source>
        <strain evidence="2 3">CBS 1483</strain>
    </source>
</reference>
<name>A0A6C1EGD2_SACPS</name>